<dbReference type="KEGG" id="ndv:NDEV_0635"/>
<name>A0A128A249_9ARCH</name>
<dbReference type="Proteomes" id="UP000196239">
    <property type="component" value="Chromosome 1"/>
</dbReference>
<keyword evidence="3" id="KW-1185">Reference proteome</keyword>
<organism evidence="2 3">
    <name type="scientific">Nitrosotalea devaniterrae</name>
    <dbReference type="NCBI Taxonomy" id="1078905"/>
    <lineage>
        <taxon>Archaea</taxon>
        <taxon>Nitrososphaerota</taxon>
        <taxon>Nitrososphaeria</taxon>
        <taxon>Nitrosotaleales</taxon>
        <taxon>Nitrosotaleaceae</taxon>
        <taxon>Nitrosotalea</taxon>
    </lineage>
</organism>
<proteinExistence type="predicted"/>
<keyword evidence="1" id="KW-0812">Transmembrane</keyword>
<protein>
    <submittedName>
        <fullName evidence="2">Uncharacterized protein</fullName>
    </submittedName>
</protein>
<dbReference type="EMBL" id="LN890280">
    <property type="protein sequence ID" value="CUR51400.1"/>
    <property type="molecule type" value="Genomic_DNA"/>
</dbReference>
<feature type="transmembrane region" description="Helical" evidence="1">
    <location>
        <begin position="6"/>
        <end position="27"/>
    </location>
</feature>
<evidence type="ECO:0000313" key="2">
    <source>
        <dbReference type="EMBL" id="CUR51400.1"/>
    </source>
</evidence>
<accession>A0A128A249</accession>
<keyword evidence="1" id="KW-1133">Transmembrane helix</keyword>
<reference evidence="3" key="1">
    <citation type="submission" date="2015-10" db="EMBL/GenBank/DDBJ databases">
        <authorList>
            <person name="Lehtovirta-Morley L.E."/>
            <person name="Vieille C."/>
        </authorList>
    </citation>
    <scope>NUCLEOTIDE SEQUENCE [LARGE SCALE GENOMIC DNA]</scope>
</reference>
<evidence type="ECO:0000313" key="3">
    <source>
        <dbReference type="Proteomes" id="UP000196239"/>
    </source>
</evidence>
<dbReference type="AlphaFoldDB" id="A0A128A249"/>
<sequence>MKNISLLIISVIAIVSVFIIYTSYDYYAKPVLISKQQAIDIAIKGIQCKNVYYRLSNGTVVGQLFHIKNNTVFLMDDKNMQDTSLASGYLSRTVKSTDYVWEIGWDCYDATLGQYVTPEDHEWELRFVDAKSGVLLK</sequence>
<keyword evidence="1" id="KW-0472">Membrane</keyword>
<evidence type="ECO:0000256" key="1">
    <source>
        <dbReference type="SAM" id="Phobius"/>
    </source>
</evidence>
<gene>
    <name evidence="2" type="ORF">NDEV_0635</name>
</gene>